<sequence>MSVDHSDRVLAEQGEIARQLSVLEERRFRGSHWLSADEVAAVVRAADDRIGLLTAELERQRRENQGLLSQVEMLRHGTLPSTAPQGPDPMTVELAMRAQDEANRTIGEASAEGAEIIADARRQAEEIIADAHRRAGEAGSAAAPAAVPSPELAGKLQALEERHAAALAAVAAAQQQLNRWQSYLAAQSEQLRADAAAAGGASAQLRAVLGG</sequence>
<proteinExistence type="predicted"/>
<dbReference type="EMBL" id="JAFEUC010000021">
    <property type="protein sequence ID" value="MBM7080591.1"/>
    <property type="molecule type" value="Genomic_DNA"/>
</dbReference>
<keyword evidence="1" id="KW-0175">Coiled coil</keyword>
<keyword evidence="3" id="KW-1185">Reference proteome</keyword>
<evidence type="ECO:0000256" key="1">
    <source>
        <dbReference type="SAM" id="Coils"/>
    </source>
</evidence>
<dbReference type="Proteomes" id="UP001518872">
    <property type="component" value="Unassembled WGS sequence"/>
</dbReference>
<organism evidence="2 3">
    <name type="scientific">Micromonospora humida</name>
    <dbReference type="NCBI Taxonomy" id="2809018"/>
    <lineage>
        <taxon>Bacteria</taxon>
        <taxon>Bacillati</taxon>
        <taxon>Actinomycetota</taxon>
        <taxon>Actinomycetes</taxon>
        <taxon>Micromonosporales</taxon>
        <taxon>Micromonosporaceae</taxon>
        <taxon>Micromonospora</taxon>
    </lineage>
</organism>
<evidence type="ECO:0000313" key="2">
    <source>
        <dbReference type="EMBL" id="MBM7080591.1"/>
    </source>
</evidence>
<comment type="caution">
    <text evidence="2">The sequence shown here is derived from an EMBL/GenBank/DDBJ whole genome shotgun (WGS) entry which is preliminary data.</text>
</comment>
<protein>
    <submittedName>
        <fullName evidence="2">Uncharacterized protein</fullName>
    </submittedName>
</protein>
<reference evidence="2 3" key="1">
    <citation type="submission" date="2021-02" db="EMBL/GenBank/DDBJ databases">
        <authorList>
            <person name="Ra J.-S."/>
        </authorList>
    </citation>
    <scope>NUCLEOTIDE SEQUENCE [LARGE SCALE GENOMIC DNA]</scope>
    <source>
        <strain evidence="2 3">MMS20-R1-14</strain>
    </source>
</reference>
<accession>A0ABS2J398</accession>
<gene>
    <name evidence="2" type="ORF">JQX11_30175</name>
</gene>
<evidence type="ECO:0000313" key="3">
    <source>
        <dbReference type="Proteomes" id="UP001518872"/>
    </source>
</evidence>
<feature type="coiled-coil region" evidence="1">
    <location>
        <begin position="43"/>
        <end position="70"/>
    </location>
</feature>
<dbReference type="RefSeq" id="WP_204928325.1">
    <property type="nucleotide sequence ID" value="NZ_JAFEUC010000021.1"/>
</dbReference>
<name>A0ABS2J398_9ACTN</name>